<evidence type="ECO:0000256" key="1">
    <source>
        <dbReference type="SAM" id="MobiDB-lite"/>
    </source>
</evidence>
<sequence>MSELDDLFRQDAAASSSFRTTEPSFDKEAWVQKKQELRQWTYDTIDATTLSVMQNGEAFQQYLDVQSRFDRYSVANALLILAQRPNATRIADFDTWKEQGVFIRRKETGFYILEPDETYQKQDGSTGISYNPKKMFDIAQTTAALKREEPAFPDDRARIKALIDLAPVPIGIGDALPSVKHAFYQPDTKNITIRRGLEAGDIFRALAQELTHAELDRGDGRYNRSDNEFVAYSASYMLCRQFGVATDTFRFDRAPEKWNGLEPQQVRAELTLMKEAFQQTSQRMNRNLSQQRQPKRYDPVR</sequence>
<reference evidence="2 3" key="1">
    <citation type="submission" date="2014-04" db="EMBL/GenBank/DDBJ databases">
        <authorList>
            <person name="Bishop-Lilly K.A."/>
            <person name="Broomall S.M."/>
            <person name="Chain P.S."/>
            <person name="Chertkov O."/>
            <person name="Coyne S.R."/>
            <person name="Daligault H.E."/>
            <person name="Davenport K.W."/>
            <person name="Erkkila T."/>
            <person name="Frey K.G."/>
            <person name="Gibbons H.S."/>
            <person name="Gu W."/>
            <person name="Jaissle J."/>
            <person name="Johnson S.L."/>
            <person name="Koroleva G.I."/>
            <person name="Ladner J.T."/>
            <person name="Lo C.-C."/>
            <person name="Minogue T.D."/>
            <person name="Munk C."/>
            <person name="Palacios G.F."/>
            <person name="Redden C.L."/>
            <person name="Rosenzweig C.N."/>
            <person name="Scholz M.B."/>
            <person name="Teshima H."/>
            <person name="Xu Y."/>
        </authorList>
    </citation>
    <scope>NUCLEOTIDE SEQUENCE [LARGE SCALE GENOMIC DNA]</scope>
    <source>
        <strain evidence="2 3">8244</strain>
    </source>
</reference>
<dbReference type="HOGENOM" id="CLU_012069_2_0_9"/>
<evidence type="ECO:0000313" key="2">
    <source>
        <dbReference type="EMBL" id="KFN08357.1"/>
    </source>
</evidence>
<proteinExistence type="predicted"/>
<accession>A0A090ZCH6</accession>
<dbReference type="Proteomes" id="UP000029278">
    <property type="component" value="Unassembled WGS sequence"/>
</dbReference>
<dbReference type="PATRIC" id="fig|44252.3.peg.3291"/>
<feature type="compositionally biased region" description="Polar residues" evidence="1">
    <location>
        <begin position="281"/>
        <end position="292"/>
    </location>
</feature>
<keyword evidence="3" id="KW-1185">Reference proteome</keyword>
<dbReference type="GeneID" id="77007583"/>
<organism evidence="2 3">
    <name type="scientific">Paenibacillus macerans</name>
    <name type="common">Bacillus macerans</name>
    <dbReference type="NCBI Taxonomy" id="44252"/>
    <lineage>
        <taxon>Bacteria</taxon>
        <taxon>Bacillati</taxon>
        <taxon>Bacillota</taxon>
        <taxon>Bacilli</taxon>
        <taxon>Bacillales</taxon>
        <taxon>Paenibacillaceae</taxon>
        <taxon>Paenibacillus</taxon>
    </lineage>
</organism>
<evidence type="ECO:0008006" key="4">
    <source>
        <dbReference type="Google" id="ProtNLM"/>
    </source>
</evidence>
<dbReference type="RefSeq" id="WP_036623492.1">
    <property type="nucleotide sequence ID" value="NZ_BGML01000002.1"/>
</dbReference>
<dbReference type="STRING" id="44252.DJ90_1686"/>
<evidence type="ECO:0000313" key="3">
    <source>
        <dbReference type="Proteomes" id="UP000029278"/>
    </source>
</evidence>
<name>A0A090ZCH6_PAEMA</name>
<feature type="region of interest" description="Disordered" evidence="1">
    <location>
        <begin position="281"/>
        <end position="301"/>
    </location>
</feature>
<comment type="caution">
    <text evidence="2">The sequence shown here is derived from an EMBL/GenBank/DDBJ whole genome shotgun (WGS) entry which is preliminary data.</text>
</comment>
<dbReference type="AlphaFoldDB" id="A0A090ZCH6"/>
<protein>
    <recommendedName>
        <fullName evidence="4">LtrC-like protein</fullName>
    </recommendedName>
</protein>
<gene>
    <name evidence="2" type="ORF">DJ90_1686</name>
</gene>
<dbReference type="EMBL" id="JMQA01000029">
    <property type="protein sequence ID" value="KFN08357.1"/>
    <property type="molecule type" value="Genomic_DNA"/>
</dbReference>
<dbReference type="OrthoDB" id="9803716at2"/>